<proteinExistence type="predicted"/>
<keyword evidence="2" id="KW-1185">Reference proteome</keyword>
<organism evidence="1 2">
    <name type="scientific">Necator americanus</name>
    <name type="common">Human hookworm</name>
    <dbReference type="NCBI Taxonomy" id="51031"/>
    <lineage>
        <taxon>Eukaryota</taxon>
        <taxon>Metazoa</taxon>
        <taxon>Ecdysozoa</taxon>
        <taxon>Nematoda</taxon>
        <taxon>Chromadorea</taxon>
        <taxon>Rhabditida</taxon>
        <taxon>Rhabditina</taxon>
        <taxon>Rhabditomorpha</taxon>
        <taxon>Strongyloidea</taxon>
        <taxon>Ancylostomatidae</taxon>
        <taxon>Bunostominae</taxon>
        <taxon>Necator</taxon>
    </lineage>
</organism>
<comment type="caution">
    <text evidence="1">The sequence shown here is derived from an EMBL/GenBank/DDBJ whole genome shotgun (WGS) entry which is preliminary data.</text>
</comment>
<gene>
    <name evidence="1" type="primary">Necator_chrV.g19887</name>
    <name evidence="1" type="ORF">RB195_015095</name>
</gene>
<name>A0ABR1E3G5_NECAM</name>
<protein>
    <submittedName>
        <fullName evidence="1">Uncharacterized protein</fullName>
    </submittedName>
</protein>
<dbReference type="EMBL" id="JAVFWL010000005">
    <property type="protein sequence ID" value="KAK6757053.1"/>
    <property type="molecule type" value="Genomic_DNA"/>
</dbReference>
<sequence length="111" mass="12776">MTVSDYPTGRVGGSVLYPKYFEAAFDFSHRDRLLNALRTDGVPGKFVRLVNDMIRLRAGGPPGRKLKFWTEVVKEDLRTFGVGRQLKRDVRFCKTFNNYEWIDSVEALAED</sequence>
<reference evidence="1 2" key="1">
    <citation type="submission" date="2023-08" db="EMBL/GenBank/DDBJ databases">
        <title>A Necator americanus chromosomal reference genome.</title>
        <authorList>
            <person name="Ilik V."/>
            <person name="Petrzelkova K.J."/>
            <person name="Pardy F."/>
            <person name="Fuh T."/>
            <person name="Niatou-Singa F.S."/>
            <person name="Gouil Q."/>
            <person name="Baker L."/>
            <person name="Ritchie M.E."/>
            <person name="Jex A.R."/>
            <person name="Gazzola D."/>
            <person name="Li H."/>
            <person name="Toshio Fujiwara R."/>
            <person name="Zhan B."/>
            <person name="Aroian R.V."/>
            <person name="Pafco B."/>
            <person name="Schwarz E.M."/>
        </authorList>
    </citation>
    <scope>NUCLEOTIDE SEQUENCE [LARGE SCALE GENOMIC DNA]</scope>
    <source>
        <strain evidence="1 2">Aroian</strain>
        <tissue evidence="1">Whole animal</tissue>
    </source>
</reference>
<evidence type="ECO:0000313" key="2">
    <source>
        <dbReference type="Proteomes" id="UP001303046"/>
    </source>
</evidence>
<accession>A0ABR1E3G5</accession>
<dbReference type="Proteomes" id="UP001303046">
    <property type="component" value="Unassembled WGS sequence"/>
</dbReference>
<evidence type="ECO:0000313" key="1">
    <source>
        <dbReference type="EMBL" id="KAK6757053.1"/>
    </source>
</evidence>